<evidence type="ECO:0000313" key="2">
    <source>
        <dbReference type="Proteomes" id="UP001430614"/>
    </source>
</evidence>
<dbReference type="RefSeq" id="WP_230559869.1">
    <property type="nucleotide sequence ID" value="NZ_JAJITC010000002.1"/>
</dbReference>
<dbReference type="Proteomes" id="UP001430614">
    <property type="component" value="Unassembled WGS sequence"/>
</dbReference>
<keyword evidence="2" id="KW-1185">Reference proteome</keyword>
<sequence length="64" mass="6916">MESNKSPTKTVLPEILTTAEAARAINRQPQTLRKWACLGNGPLIPVRIHGRLGWKAADIAALIG</sequence>
<accession>A0ABS8K890</accession>
<proteinExistence type="predicted"/>
<protein>
    <submittedName>
        <fullName evidence="1">DNA-binding protein</fullName>
    </submittedName>
</protein>
<keyword evidence="1" id="KW-0238">DNA-binding</keyword>
<evidence type="ECO:0000313" key="1">
    <source>
        <dbReference type="EMBL" id="MCC8400956.1"/>
    </source>
</evidence>
<gene>
    <name evidence="1" type="ORF">LJ655_03450</name>
</gene>
<organism evidence="1 2">
    <name type="scientific">Paraburkholderia translucens</name>
    <dbReference type="NCBI Taxonomy" id="2886945"/>
    <lineage>
        <taxon>Bacteria</taxon>
        <taxon>Pseudomonadati</taxon>
        <taxon>Pseudomonadota</taxon>
        <taxon>Betaproteobacteria</taxon>
        <taxon>Burkholderiales</taxon>
        <taxon>Burkholderiaceae</taxon>
        <taxon>Paraburkholderia</taxon>
    </lineage>
</organism>
<dbReference type="EMBL" id="JAJITC010000002">
    <property type="protein sequence ID" value="MCC8400956.1"/>
    <property type="molecule type" value="Genomic_DNA"/>
</dbReference>
<reference evidence="1 2" key="1">
    <citation type="submission" date="2021-11" db="EMBL/GenBank/DDBJ databases">
        <authorList>
            <person name="Oh E.-T."/>
            <person name="Kim S.-B."/>
        </authorList>
    </citation>
    <scope>NUCLEOTIDE SEQUENCE [LARGE SCALE GENOMIC DNA]</scope>
    <source>
        <strain evidence="1 2">MMS20-SJTN17</strain>
    </source>
</reference>
<name>A0ABS8K890_9BURK</name>
<dbReference type="GO" id="GO:0003677">
    <property type="term" value="F:DNA binding"/>
    <property type="evidence" value="ECO:0007669"/>
    <property type="project" value="UniProtKB-KW"/>
</dbReference>
<comment type="caution">
    <text evidence="1">The sequence shown here is derived from an EMBL/GenBank/DDBJ whole genome shotgun (WGS) entry which is preliminary data.</text>
</comment>